<accession>A0A9Q1MVV8</accession>
<dbReference type="EMBL" id="JAJAGQ010000003">
    <property type="protein sequence ID" value="KAJ8568939.1"/>
    <property type="molecule type" value="Genomic_DNA"/>
</dbReference>
<comment type="caution">
    <text evidence="1">The sequence shown here is derived from an EMBL/GenBank/DDBJ whole genome shotgun (WGS) entry which is preliminary data.</text>
</comment>
<proteinExistence type="predicted"/>
<sequence>MMMVTLANEDKIVDKGFDSEAQDPNVVAPPETVKTALPRRHQFSEIGTSTQITPAQQSTIESLPEEKSITLTEKSPTGLKHNRSLQMGQLLEYVPSSQRNGKFVVKIEEDDIKKNEDHWSTSLIEFQEYSFIGVLLYKHDNIRKPQMHPPMTLVANLLHLLRTKFKITQEEHVRSLKIPLVKPVGENSSVERYAACRRGIRQGGHKNHYLVTRDFQNSQQHLGYRLMLIKVPCLYDLEVMRKKPSENKSK</sequence>
<dbReference type="AlphaFoldDB" id="A0A9Q1MVV8"/>
<reference evidence="2" key="1">
    <citation type="journal article" date="2023" name="Proc. Natl. Acad. Sci. U.S.A.">
        <title>Genomic and structural basis for evolution of tropane alkaloid biosynthesis.</title>
        <authorList>
            <person name="Wanga Y.-J."/>
            <person name="Taina T."/>
            <person name="Yua J.-Y."/>
            <person name="Lia J."/>
            <person name="Xua B."/>
            <person name="Chenc J."/>
            <person name="D'Auriad J.C."/>
            <person name="Huanga J.-P."/>
            <person name="Huanga S.-X."/>
        </authorList>
    </citation>
    <scope>NUCLEOTIDE SEQUENCE [LARGE SCALE GENOMIC DNA]</scope>
    <source>
        <strain evidence="2">cv. KIB-2019</strain>
    </source>
</reference>
<organism evidence="1 2">
    <name type="scientific">Anisodus acutangulus</name>
    <dbReference type="NCBI Taxonomy" id="402998"/>
    <lineage>
        <taxon>Eukaryota</taxon>
        <taxon>Viridiplantae</taxon>
        <taxon>Streptophyta</taxon>
        <taxon>Embryophyta</taxon>
        <taxon>Tracheophyta</taxon>
        <taxon>Spermatophyta</taxon>
        <taxon>Magnoliopsida</taxon>
        <taxon>eudicotyledons</taxon>
        <taxon>Gunneridae</taxon>
        <taxon>Pentapetalae</taxon>
        <taxon>asterids</taxon>
        <taxon>lamiids</taxon>
        <taxon>Solanales</taxon>
        <taxon>Solanaceae</taxon>
        <taxon>Solanoideae</taxon>
        <taxon>Hyoscyameae</taxon>
        <taxon>Anisodus</taxon>
    </lineage>
</organism>
<keyword evidence="2" id="KW-1185">Reference proteome</keyword>
<name>A0A9Q1MVV8_9SOLA</name>
<gene>
    <name evidence="1" type="ORF">K7X08_032676</name>
</gene>
<dbReference type="Proteomes" id="UP001152561">
    <property type="component" value="Unassembled WGS sequence"/>
</dbReference>
<evidence type="ECO:0000313" key="2">
    <source>
        <dbReference type="Proteomes" id="UP001152561"/>
    </source>
</evidence>
<protein>
    <submittedName>
        <fullName evidence="1">Uncharacterized protein</fullName>
    </submittedName>
</protein>
<evidence type="ECO:0000313" key="1">
    <source>
        <dbReference type="EMBL" id="KAJ8568939.1"/>
    </source>
</evidence>